<evidence type="ECO:0000313" key="10">
    <source>
        <dbReference type="Proteomes" id="UP001332192"/>
    </source>
</evidence>
<comment type="similarity">
    <text evidence="2">Belongs to the EamA transporter family.</text>
</comment>
<dbReference type="PANTHER" id="PTHR32322:SF9">
    <property type="entry name" value="AMINO-ACID METABOLITE EFFLUX PUMP-RELATED"/>
    <property type="match status" value="1"/>
</dbReference>
<sequence length="328" mass="32599">MLSSAVAFGAMPSLARIAYDHGTGAYALLAIRFSMAFAVLTGVAALAGRWPRQALRPAPLLLGAVGYAGTAIGLFRALQFVPASVASVLFYTYPALVGVVDALVRRRSPGAAQVLSLAGAVAGSALVAGVQPAPLDGRGVLLALGAACCYAGYILAGERTTAGTDAWQLAVGVTAGAAMTTAAMAWADGPGLSGIEGPGWAAGAALALLSTAYAIPAFLAGLARVGPSTAAVLSAGEPLTALLLAVLFLGERLTAPQVAGAVLVVAAMVVASTRPPGPSRAQPPGSAVKGGRPSWSRRTASWRPSTAPRTVSTPGVPQAPRPCGSPRT</sequence>
<keyword evidence="3 7" id="KW-0812">Transmembrane</keyword>
<dbReference type="EMBL" id="CP141615">
    <property type="protein sequence ID" value="WRP16491.1"/>
    <property type="molecule type" value="Genomic_DNA"/>
</dbReference>
<feature type="transmembrane region" description="Helical" evidence="7">
    <location>
        <begin position="199"/>
        <end position="223"/>
    </location>
</feature>
<feature type="transmembrane region" description="Helical" evidence="7">
    <location>
        <begin position="255"/>
        <end position="273"/>
    </location>
</feature>
<protein>
    <submittedName>
        <fullName evidence="9">DMT family transporter</fullName>
    </submittedName>
</protein>
<feature type="domain" description="EamA" evidence="8">
    <location>
        <begin position="138"/>
        <end position="272"/>
    </location>
</feature>
<dbReference type="InterPro" id="IPR050638">
    <property type="entry name" value="AA-Vitamin_Transporters"/>
</dbReference>
<dbReference type="RefSeq" id="WP_324715764.1">
    <property type="nucleotide sequence ID" value="NZ_CP141615.1"/>
</dbReference>
<evidence type="ECO:0000256" key="5">
    <source>
        <dbReference type="ARBA" id="ARBA00023136"/>
    </source>
</evidence>
<dbReference type="PANTHER" id="PTHR32322">
    <property type="entry name" value="INNER MEMBRANE TRANSPORTER"/>
    <property type="match status" value="1"/>
</dbReference>
<feature type="transmembrane region" description="Helical" evidence="7">
    <location>
        <begin position="60"/>
        <end position="78"/>
    </location>
</feature>
<evidence type="ECO:0000256" key="6">
    <source>
        <dbReference type="SAM" id="MobiDB-lite"/>
    </source>
</evidence>
<comment type="subcellular location">
    <subcellularLocation>
        <location evidence="1">Membrane</location>
        <topology evidence="1">Multi-pass membrane protein</topology>
    </subcellularLocation>
</comment>
<dbReference type="SUPFAM" id="SSF103481">
    <property type="entry name" value="Multidrug resistance efflux transporter EmrE"/>
    <property type="match status" value="2"/>
</dbReference>
<evidence type="ECO:0000256" key="2">
    <source>
        <dbReference type="ARBA" id="ARBA00007362"/>
    </source>
</evidence>
<feature type="transmembrane region" description="Helical" evidence="7">
    <location>
        <begin position="25"/>
        <end position="48"/>
    </location>
</feature>
<name>A0ABZ1BV05_9FIRM</name>
<evidence type="ECO:0000256" key="7">
    <source>
        <dbReference type="SAM" id="Phobius"/>
    </source>
</evidence>
<proteinExistence type="inferred from homology"/>
<feature type="transmembrane region" description="Helical" evidence="7">
    <location>
        <begin position="169"/>
        <end position="187"/>
    </location>
</feature>
<gene>
    <name evidence="9" type="ORF">U7230_10330</name>
</gene>
<evidence type="ECO:0000313" key="9">
    <source>
        <dbReference type="EMBL" id="WRP16491.1"/>
    </source>
</evidence>
<dbReference type="Pfam" id="PF00892">
    <property type="entry name" value="EamA"/>
    <property type="match status" value="2"/>
</dbReference>
<evidence type="ECO:0000259" key="8">
    <source>
        <dbReference type="Pfam" id="PF00892"/>
    </source>
</evidence>
<accession>A0ABZ1BV05</accession>
<feature type="region of interest" description="Disordered" evidence="6">
    <location>
        <begin position="274"/>
        <end position="328"/>
    </location>
</feature>
<keyword evidence="10" id="KW-1185">Reference proteome</keyword>
<evidence type="ECO:0000256" key="1">
    <source>
        <dbReference type="ARBA" id="ARBA00004141"/>
    </source>
</evidence>
<dbReference type="InterPro" id="IPR000620">
    <property type="entry name" value="EamA_dom"/>
</dbReference>
<keyword evidence="5 7" id="KW-0472">Membrane</keyword>
<keyword evidence="4 7" id="KW-1133">Transmembrane helix</keyword>
<evidence type="ECO:0000256" key="4">
    <source>
        <dbReference type="ARBA" id="ARBA00022989"/>
    </source>
</evidence>
<organism evidence="9 10">
    <name type="scientific">Carboxydichorda subterranea</name>
    <dbReference type="NCBI Taxonomy" id="3109565"/>
    <lineage>
        <taxon>Bacteria</taxon>
        <taxon>Bacillati</taxon>
        <taxon>Bacillota</taxon>
        <taxon>Limnochordia</taxon>
        <taxon>Limnochordales</taxon>
        <taxon>Geochordaceae</taxon>
        <taxon>Carboxydichorda</taxon>
    </lineage>
</organism>
<feature type="transmembrane region" description="Helical" evidence="7">
    <location>
        <begin position="84"/>
        <end position="104"/>
    </location>
</feature>
<reference evidence="9 10" key="1">
    <citation type="journal article" date="2024" name="Front. Microbiol.">
        <title>Novel thermophilic genera Geochorda gen. nov. and Carboxydochorda gen. nov. from the deep terrestrial subsurface reveal the ecophysiological diversity in the class Limnochordia.</title>
        <authorList>
            <person name="Karnachuk O.V."/>
            <person name="Lukina A.P."/>
            <person name="Avakyan M.R."/>
            <person name="Kadnikov V.V."/>
            <person name="Begmatov S."/>
            <person name="Beletsky A.V."/>
            <person name="Vlasova K.G."/>
            <person name="Novikov A.A."/>
            <person name="Shcherbakova V.A."/>
            <person name="Mardanov A.V."/>
            <person name="Ravin N.V."/>
        </authorList>
    </citation>
    <scope>NUCLEOTIDE SEQUENCE [LARGE SCALE GENOMIC DNA]</scope>
    <source>
        <strain evidence="9 10">L945</strain>
    </source>
</reference>
<evidence type="ECO:0000256" key="3">
    <source>
        <dbReference type="ARBA" id="ARBA00022692"/>
    </source>
</evidence>
<feature type="transmembrane region" description="Helical" evidence="7">
    <location>
        <begin position="139"/>
        <end position="157"/>
    </location>
</feature>
<feature type="transmembrane region" description="Helical" evidence="7">
    <location>
        <begin position="111"/>
        <end position="133"/>
    </location>
</feature>
<feature type="domain" description="EamA" evidence="8">
    <location>
        <begin position="2"/>
        <end position="127"/>
    </location>
</feature>
<feature type="transmembrane region" description="Helical" evidence="7">
    <location>
        <begin position="230"/>
        <end position="249"/>
    </location>
</feature>
<dbReference type="InterPro" id="IPR037185">
    <property type="entry name" value="EmrE-like"/>
</dbReference>
<dbReference type="Proteomes" id="UP001332192">
    <property type="component" value="Chromosome"/>
</dbReference>
<feature type="compositionally biased region" description="Polar residues" evidence="6">
    <location>
        <begin position="296"/>
        <end position="315"/>
    </location>
</feature>